<gene>
    <name evidence="4" type="primary">106661029</name>
</gene>
<dbReference type="PROSITE" id="PS51155">
    <property type="entry name" value="CHIT_BIND_RR_2"/>
    <property type="match status" value="1"/>
</dbReference>
<feature type="chain" id="PRO_5035158797" description="CPR type cuticle protein" evidence="3">
    <location>
        <begin position="19"/>
        <end position="118"/>
    </location>
</feature>
<dbReference type="GO" id="GO:0042302">
    <property type="term" value="F:structural constituent of cuticle"/>
    <property type="evidence" value="ECO:0007669"/>
    <property type="project" value="UniProtKB-UniRule"/>
</dbReference>
<dbReference type="KEGG" id="clec:106661029"/>
<accession>A0A8I6R701</accession>
<keyword evidence="5" id="KW-1185">Reference proteome</keyword>
<evidence type="ECO:0008006" key="6">
    <source>
        <dbReference type="Google" id="ProtNLM"/>
    </source>
</evidence>
<reference evidence="4" key="1">
    <citation type="submission" date="2022-01" db="UniProtKB">
        <authorList>
            <consortium name="EnsemblMetazoa"/>
        </authorList>
    </citation>
    <scope>IDENTIFICATION</scope>
</reference>
<keyword evidence="3" id="KW-0732">Signal</keyword>
<evidence type="ECO:0000313" key="5">
    <source>
        <dbReference type="Proteomes" id="UP000494040"/>
    </source>
</evidence>
<dbReference type="PROSITE" id="PS00233">
    <property type="entry name" value="CHIT_BIND_RR_1"/>
    <property type="match status" value="1"/>
</dbReference>
<dbReference type="OrthoDB" id="6603884at2759"/>
<dbReference type="AlphaFoldDB" id="A0A8I6R701"/>
<dbReference type="InterPro" id="IPR000618">
    <property type="entry name" value="Insect_cuticle"/>
</dbReference>
<evidence type="ECO:0000256" key="2">
    <source>
        <dbReference type="PROSITE-ProRule" id="PRU00497"/>
    </source>
</evidence>
<proteinExistence type="predicted"/>
<organism evidence="4 5">
    <name type="scientific">Cimex lectularius</name>
    <name type="common">Bed bug</name>
    <name type="synonym">Acanthia lectularia</name>
    <dbReference type="NCBI Taxonomy" id="79782"/>
    <lineage>
        <taxon>Eukaryota</taxon>
        <taxon>Metazoa</taxon>
        <taxon>Ecdysozoa</taxon>
        <taxon>Arthropoda</taxon>
        <taxon>Hexapoda</taxon>
        <taxon>Insecta</taxon>
        <taxon>Pterygota</taxon>
        <taxon>Neoptera</taxon>
        <taxon>Paraneoptera</taxon>
        <taxon>Hemiptera</taxon>
        <taxon>Heteroptera</taxon>
        <taxon>Panheteroptera</taxon>
        <taxon>Cimicomorpha</taxon>
        <taxon>Cimicidae</taxon>
        <taxon>Cimex</taxon>
    </lineage>
</organism>
<keyword evidence="1 2" id="KW-0193">Cuticle</keyword>
<dbReference type="Pfam" id="PF00379">
    <property type="entry name" value="Chitin_bind_4"/>
    <property type="match status" value="1"/>
</dbReference>
<name>A0A8I6R701_CIMLE</name>
<protein>
    <recommendedName>
        <fullName evidence="6">CPR type cuticle protein</fullName>
    </recommendedName>
</protein>
<feature type="signal peptide" evidence="3">
    <location>
        <begin position="1"/>
        <end position="18"/>
    </location>
</feature>
<evidence type="ECO:0000256" key="3">
    <source>
        <dbReference type="SAM" id="SignalP"/>
    </source>
</evidence>
<dbReference type="Proteomes" id="UP000494040">
    <property type="component" value="Unassembled WGS sequence"/>
</dbReference>
<evidence type="ECO:0000313" key="4">
    <source>
        <dbReference type="EnsemblMetazoa" id="XP_014239616.1"/>
    </source>
</evidence>
<sequence>MKLLALVCVAIILSEAHSAPQFGQLFNTLGSAASKILNFRSDNRGADGYDFSFESDDGTKREEKGEFVNGVWTVKGVSMWRSPDGMMHRTTYTADDNGYNAIDEKGAFSAGALASLAG</sequence>
<evidence type="ECO:0000256" key="1">
    <source>
        <dbReference type="ARBA" id="ARBA00022460"/>
    </source>
</evidence>
<dbReference type="EnsemblMetazoa" id="XM_014384130.1">
    <property type="protein sequence ID" value="XP_014239616.1"/>
    <property type="gene ID" value="LOC106661029"/>
</dbReference>
<dbReference type="InterPro" id="IPR031311">
    <property type="entry name" value="CHIT_BIND_RR_consensus"/>
</dbReference>